<evidence type="ECO:0000313" key="2">
    <source>
        <dbReference type="Proteomes" id="UP001529369"/>
    </source>
</evidence>
<evidence type="ECO:0000313" key="1">
    <source>
        <dbReference type="EMBL" id="MDN3568012.1"/>
    </source>
</evidence>
<dbReference type="InterPro" id="IPR009057">
    <property type="entry name" value="Homeodomain-like_sf"/>
</dbReference>
<organism evidence="1 2">
    <name type="scientific">Paeniroseomonas aquatica</name>
    <dbReference type="NCBI Taxonomy" id="373043"/>
    <lineage>
        <taxon>Bacteria</taxon>
        <taxon>Pseudomonadati</taxon>
        <taxon>Pseudomonadota</taxon>
        <taxon>Alphaproteobacteria</taxon>
        <taxon>Acetobacterales</taxon>
        <taxon>Acetobacteraceae</taxon>
        <taxon>Paeniroseomonas</taxon>
    </lineage>
</organism>
<keyword evidence="2" id="KW-1185">Reference proteome</keyword>
<dbReference type="Pfam" id="PF13565">
    <property type="entry name" value="HTH_32"/>
    <property type="match status" value="1"/>
</dbReference>
<sequence>MSRRHKDPLRSLSEAERTSLWRLSRSQSAPAAQVARARALLAVAEGQNYTAAAHLVGREVGDTVARWVAGFNRDGLAGVVPRHGGGHRVRYGEAEQRRILAEVVRVPERARDGTAKWSLTTLRDSLRRAKDGLPGITTSTVGRVLQAVGYRWQKERSCCETGCASASIRARSPSLIQMPT</sequence>
<dbReference type="EMBL" id="JAUFPN010000200">
    <property type="protein sequence ID" value="MDN3568012.1"/>
    <property type="molecule type" value="Genomic_DNA"/>
</dbReference>
<gene>
    <name evidence="1" type="ORF">QWZ14_26835</name>
</gene>
<comment type="caution">
    <text evidence="1">The sequence shown here is derived from an EMBL/GenBank/DDBJ whole genome shotgun (WGS) entry which is preliminary data.</text>
</comment>
<name>A0ABT8ADW1_9PROT</name>
<dbReference type="SUPFAM" id="SSF46689">
    <property type="entry name" value="Homeodomain-like"/>
    <property type="match status" value="1"/>
</dbReference>
<dbReference type="Proteomes" id="UP001529369">
    <property type="component" value="Unassembled WGS sequence"/>
</dbReference>
<protein>
    <submittedName>
        <fullName evidence="1">Helix-turn-helix domain-containing protein</fullName>
    </submittedName>
</protein>
<proteinExistence type="predicted"/>
<accession>A0ABT8ADW1</accession>
<reference evidence="2" key="1">
    <citation type="journal article" date="2019" name="Int. J. Syst. Evol. Microbiol.">
        <title>The Global Catalogue of Microorganisms (GCM) 10K type strain sequencing project: providing services to taxonomists for standard genome sequencing and annotation.</title>
        <authorList>
            <consortium name="The Broad Institute Genomics Platform"/>
            <consortium name="The Broad Institute Genome Sequencing Center for Infectious Disease"/>
            <person name="Wu L."/>
            <person name="Ma J."/>
        </authorList>
    </citation>
    <scope>NUCLEOTIDE SEQUENCE [LARGE SCALE GENOMIC DNA]</scope>
    <source>
        <strain evidence="2">CECT 7131</strain>
    </source>
</reference>